<proteinExistence type="predicted"/>
<gene>
    <name evidence="1" type="ORF">HAINFHK1212_0167</name>
</gene>
<dbReference type="AlphaFoldDB" id="A0A7G2K0D9"/>
<reference evidence="1" key="1">
    <citation type="journal article" date="2010" name="Genomics">
        <title>Tracing phylogenomic events leading to diversity of Haemophilus influenzae and the emergence of Brazilian Purpuric Fever (BPF)-associated clones.</title>
        <authorList>
            <person name="Papazisi L."/>
            <person name="Ratnayake S."/>
            <person name="Remortel B.G."/>
            <person name="Bock G.R."/>
            <person name="Liang W."/>
            <person name="Saeed A.I."/>
            <person name="Liu J."/>
            <person name="Fleischmann R.D."/>
            <person name="Kilian M."/>
            <person name="Peterson S.N."/>
        </authorList>
    </citation>
    <scope>NUCLEOTIDE SEQUENCE [LARGE SCALE GENOMIC DNA]</scope>
    <source>
        <strain evidence="1">HK1212</strain>
    </source>
</reference>
<organism evidence="1">
    <name type="scientific">Haemophilus influenzae HK1212</name>
    <dbReference type="NCBI Taxonomy" id="456482"/>
    <lineage>
        <taxon>Bacteria</taxon>
        <taxon>Pseudomonadati</taxon>
        <taxon>Pseudomonadota</taxon>
        <taxon>Gammaproteobacteria</taxon>
        <taxon>Pasteurellales</taxon>
        <taxon>Pasteurellaceae</taxon>
        <taxon>Haemophilus</taxon>
    </lineage>
</organism>
<evidence type="ECO:0000313" key="1">
    <source>
        <dbReference type="EMBL" id="EFA28857.1"/>
    </source>
</evidence>
<dbReference type="EMBL" id="ABFC01000485">
    <property type="protein sequence ID" value="EFA28857.1"/>
    <property type="molecule type" value="Genomic_DNA"/>
</dbReference>
<protein>
    <submittedName>
        <fullName evidence="1">Uncharacterized protein</fullName>
    </submittedName>
</protein>
<sequence length="35" mass="4298">MKIIKEKLLNDTCNDYFAKPSDIWRYLIWCKTSIF</sequence>
<accession>A0A7G2K0D9</accession>
<comment type="caution">
    <text evidence="1">The sequence shown here is derived from an EMBL/GenBank/DDBJ whole genome shotgun (WGS) entry which is preliminary data.</text>
</comment>
<name>A0A7G2K0D9_HAEIF</name>